<reference evidence="1 2" key="1">
    <citation type="journal article" date="2020" name="J. Phycol.">
        <title>Comparative genome analysis reveals Cyanidiococcus gen. nov., a new extremophilic red algal genus sister to Cyanidioschyzon (Cyanidioschyzonaceae, Rhodophyta).</title>
        <authorList>
            <person name="Liu S.-L."/>
            <person name="Chiang Y.-R."/>
            <person name="Yoon H.S."/>
            <person name="Fu H.-Y."/>
        </authorList>
    </citation>
    <scope>NUCLEOTIDE SEQUENCE [LARGE SCALE GENOMIC DNA]</scope>
    <source>
        <strain evidence="1 2">THAL066</strain>
    </source>
</reference>
<dbReference type="EMBL" id="VWRR01000016">
    <property type="protein sequence ID" value="KAF6001064.1"/>
    <property type="molecule type" value="Genomic_DNA"/>
</dbReference>
<protein>
    <submittedName>
        <fullName evidence="1">Uncharacterized protein</fullName>
    </submittedName>
</protein>
<dbReference type="Proteomes" id="UP000530660">
    <property type="component" value="Unassembled WGS sequence"/>
</dbReference>
<organism evidence="1 2">
    <name type="scientific">Cyanidiococcus yangmingshanensis</name>
    <dbReference type="NCBI Taxonomy" id="2690220"/>
    <lineage>
        <taxon>Eukaryota</taxon>
        <taxon>Rhodophyta</taxon>
        <taxon>Bangiophyceae</taxon>
        <taxon>Cyanidiales</taxon>
        <taxon>Cyanidiaceae</taxon>
        <taxon>Cyanidiococcus</taxon>
    </lineage>
</organism>
<accession>A0A7J7IED4</accession>
<gene>
    <name evidence="1" type="ORF">F1559_002259</name>
</gene>
<evidence type="ECO:0000313" key="1">
    <source>
        <dbReference type="EMBL" id="KAF6001064.1"/>
    </source>
</evidence>
<keyword evidence="2" id="KW-1185">Reference proteome</keyword>
<dbReference type="AlphaFoldDB" id="A0A7J7IED4"/>
<evidence type="ECO:0000313" key="2">
    <source>
        <dbReference type="Proteomes" id="UP000530660"/>
    </source>
</evidence>
<proteinExistence type="predicted"/>
<name>A0A7J7IED4_9RHOD</name>
<comment type="caution">
    <text evidence="1">The sequence shown here is derived from an EMBL/GenBank/DDBJ whole genome shotgun (WGS) entry which is preliminary data.</text>
</comment>
<sequence length="142" mass="16543">MKLQWLVERLGLFDIGARLEAMVLAQQLARQRNAATRWLPPGDDGHGTLCLGAYRLHYQYVEKTNLIYILDICTGFRADVLTNPMERRTDPEVAEHWAFCERFGFGQEEARDPDTTGRHGDLTRILNAFQDRFPWTRFRSRS</sequence>